<reference evidence="1" key="1">
    <citation type="submission" date="2014-11" db="EMBL/GenBank/DDBJ databases">
        <authorList>
            <person name="Amaro Gonzalez C."/>
        </authorList>
    </citation>
    <scope>NUCLEOTIDE SEQUENCE</scope>
</reference>
<dbReference type="EMBL" id="GBXM01038685">
    <property type="protein sequence ID" value="JAH69892.1"/>
    <property type="molecule type" value="Transcribed_RNA"/>
</dbReference>
<proteinExistence type="predicted"/>
<name>A0A0E9UVQ3_ANGAN</name>
<reference evidence="1" key="2">
    <citation type="journal article" date="2015" name="Fish Shellfish Immunol.">
        <title>Early steps in the European eel (Anguilla anguilla)-Vibrio vulnificus interaction in the gills: Role of the RtxA13 toxin.</title>
        <authorList>
            <person name="Callol A."/>
            <person name="Pajuelo D."/>
            <person name="Ebbesson L."/>
            <person name="Teles M."/>
            <person name="MacKenzie S."/>
            <person name="Amaro C."/>
        </authorList>
    </citation>
    <scope>NUCLEOTIDE SEQUENCE</scope>
</reference>
<accession>A0A0E9UVQ3</accession>
<sequence>MSLPSQPYHWPAGHRQQYSNCLFGFPLDVAKAIGLISGNIPKTLL</sequence>
<evidence type="ECO:0000313" key="1">
    <source>
        <dbReference type="EMBL" id="JAH69892.1"/>
    </source>
</evidence>
<organism evidence="1">
    <name type="scientific">Anguilla anguilla</name>
    <name type="common">European freshwater eel</name>
    <name type="synonym">Muraena anguilla</name>
    <dbReference type="NCBI Taxonomy" id="7936"/>
    <lineage>
        <taxon>Eukaryota</taxon>
        <taxon>Metazoa</taxon>
        <taxon>Chordata</taxon>
        <taxon>Craniata</taxon>
        <taxon>Vertebrata</taxon>
        <taxon>Euteleostomi</taxon>
        <taxon>Actinopterygii</taxon>
        <taxon>Neopterygii</taxon>
        <taxon>Teleostei</taxon>
        <taxon>Anguilliformes</taxon>
        <taxon>Anguillidae</taxon>
        <taxon>Anguilla</taxon>
    </lineage>
</organism>
<dbReference type="AlphaFoldDB" id="A0A0E9UVQ3"/>
<protein>
    <submittedName>
        <fullName evidence="1">Uncharacterized protein</fullName>
    </submittedName>
</protein>